<evidence type="ECO:0000313" key="2">
    <source>
        <dbReference type="EMBL" id="RPB04232.1"/>
    </source>
</evidence>
<feature type="compositionally biased region" description="Low complexity" evidence="1">
    <location>
        <begin position="183"/>
        <end position="196"/>
    </location>
</feature>
<keyword evidence="3" id="KW-1185">Reference proteome</keyword>
<feature type="compositionally biased region" description="Polar residues" evidence="1">
    <location>
        <begin position="955"/>
        <end position="966"/>
    </location>
</feature>
<feature type="compositionally biased region" description="Basic and acidic residues" evidence="1">
    <location>
        <begin position="265"/>
        <end position="276"/>
    </location>
</feature>
<evidence type="ECO:0000256" key="1">
    <source>
        <dbReference type="SAM" id="MobiDB-lite"/>
    </source>
</evidence>
<feature type="compositionally biased region" description="Polar residues" evidence="1">
    <location>
        <begin position="812"/>
        <end position="821"/>
    </location>
</feature>
<evidence type="ECO:0000313" key="3">
    <source>
        <dbReference type="Proteomes" id="UP000276215"/>
    </source>
</evidence>
<dbReference type="EMBL" id="ML120359">
    <property type="protein sequence ID" value="RPB04232.1"/>
    <property type="molecule type" value="Genomic_DNA"/>
</dbReference>
<feature type="region of interest" description="Disordered" evidence="1">
    <location>
        <begin position="180"/>
        <end position="613"/>
    </location>
</feature>
<feature type="region of interest" description="Disordered" evidence="1">
    <location>
        <begin position="121"/>
        <end position="166"/>
    </location>
</feature>
<name>A0A3N4K4U3_9PEZI</name>
<feature type="compositionally biased region" description="Basic and acidic residues" evidence="1">
    <location>
        <begin position="472"/>
        <end position="487"/>
    </location>
</feature>
<feature type="compositionally biased region" description="Basic and acidic residues" evidence="1">
    <location>
        <begin position="445"/>
        <end position="461"/>
    </location>
</feature>
<feature type="compositionally biased region" description="Basic and acidic residues" evidence="1">
    <location>
        <begin position="667"/>
        <end position="728"/>
    </location>
</feature>
<gene>
    <name evidence="2" type="ORF">L873DRAFT_1667702</name>
</gene>
<feature type="compositionally biased region" description="Polar residues" evidence="1">
    <location>
        <begin position="1003"/>
        <end position="1013"/>
    </location>
</feature>
<feature type="compositionally biased region" description="Polar residues" evidence="1">
    <location>
        <begin position="775"/>
        <end position="790"/>
    </location>
</feature>
<organism evidence="2 3">
    <name type="scientific">Choiromyces venosus 120613-1</name>
    <dbReference type="NCBI Taxonomy" id="1336337"/>
    <lineage>
        <taxon>Eukaryota</taxon>
        <taxon>Fungi</taxon>
        <taxon>Dikarya</taxon>
        <taxon>Ascomycota</taxon>
        <taxon>Pezizomycotina</taxon>
        <taxon>Pezizomycetes</taxon>
        <taxon>Pezizales</taxon>
        <taxon>Tuberaceae</taxon>
        <taxon>Choiromyces</taxon>
    </lineage>
</organism>
<feature type="compositionally biased region" description="Gly residues" evidence="1">
    <location>
        <begin position="1283"/>
        <end position="1303"/>
    </location>
</feature>
<sequence length="1311" mass="142068">MASDLLTCTSRVSSYYENPPKGISYSYYTKLMYTGPLTVMADSNILSNVDKSLVESVVETSTTDADANTNPTSIAAPSGILNNNKALAHKHDNKTSIGTSSLGVDDGVTVGVDSDAIGHMNGINSTDSGLKLDTESICAPNSRPGSVSPTKADGSRLLDRKSSLKKPTFKPVSLNKAFLKEQTSSSGPTPSPLSSTIASTKAFSHQPAPRGPTVSKLKLVRTGGTSQSSRPGGTGSSLSTGLKRNEQAQPVWNKNQPIPPPPTKDVTDEELKKEYGIHMASRLGPEGTGAKWADIDDDDDDWVPEVPEKWGDALKLAPVEPTPPVIAPSPTPPAKVEQAPLEVVDTSPPKTPLPATTKEEVRPKTLITERLSSKPIEKAPPPTIRASPWAKVPPAPVQSLGSNMSQSRDMEPPRRPNYGTESVTNHSSGQPHGMKEVSADVYGRSWRDGNHNQGPRERELYNSETGQLEPVQESRNKGPRARTEGNADKPSVLQRPTGPPPPAEPSPAFQQQRSSMMHHRPEEYRRRRTSSNVSGGSGSTGRRPSFSKFGLEQPLTPEDGRFPPRPGPLSHSSTDAYQDHHNHAGPPVAKFETSSQVSNIEGPSPIAAPIQPVIPETPIEDLVAQQERIMKEGRELARKRRQEAEEKEEAAKKERLRVKLEELEKKALEKQEAENRAAEEARLAQEKVEADRKAEEERIIAEKKAAEEEAARKAAEARLVSDRYEHPRSNPPTQPHGRRSLNTMQNRSPNKSFAMPTIRDSKDQPWKHVPPGNDRYTSWGGTQQNSQGSGPNPWGPIEKPRFQGVNGVGNGTFDNRYSGFSTRPPPPTGAYPQNARDDRRNSRGPPTSPGLPRGGLSQEERASAVNRWNALPGKILEDEAEQGRKNREAYLARQAEEEATGLKKPDIAPPKLVEKWRKVDEDDVGSKFVGQSETPQGGEESSSTEELPGALLATTVGTSADSTKVASNHPVVPAPNVPSGLAATRPASRFFPAAAGDLIAQHLGTQPKSSQPLTKELSPPGSPPPPMSAEHPVHGDINSRVVQLPPSSHPHYQHPHGRVSPTLHMNGHHRMSHPKSPQFSVVQAFEAVQQKILGMTQKHSPSQQTAHLQVQPPKGPASKDFSSTKPLYDESPEGVVSRSATVSLPPQSDSDEGSTSGGSDVREESILTKPDNEEFFHELFERDFGSTPTVKLPHVLPAIYANHAKKVNLPKAYKRPLPRWQLQTTDIFHPFGNKDFINGDGKKFIPVHLPGGASIEVLSRDGKRNTGNKKGYTQQRPKNNRYSGGGNTSGGSHTGRGGAGGMGRRVAEPVQ</sequence>
<feature type="compositionally biased region" description="Basic and acidic residues" evidence="1">
    <location>
        <begin position="875"/>
        <end position="920"/>
    </location>
</feature>
<feature type="compositionally biased region" description="Low complexity" evidence="1">
    <location>
        <begin position="530"/>
        <end position="544"/>
    </location>
</feature>
<protein>
    <submittedName>
        <fullName evidence="2">Uncharacterized protein</fullName>
    </submittedName>
</protein>
<dbReference type="STRING" id="1336337.A0A3N4K4U3"/>
<feature type="compositionally biased region" description="Polar residues" evidence="1">
    <location>
        <begin position="419"/>
        <end position="430"/>
    </location>
</feature>
<proteinExistence type="predicted"/>
<feature type="compositionally biased region" description="Polar residues" evidence="1">
    <location>
        <begin position="592"/>
        <end position="601"/>
    </location>
</feature>
<feature type="region of interest" description="Disordered" evidence="1">
    <location>
        <begin position="998"/>
        <end position="1076"/>
    </location>
</feature>
<dbReference type="OrthoDB" id="5416983at2759"/>
<feature type="region of interest" description="Disordered" evidence="1">
    <location>
        <begin position="667"/>
        <end position="980"/>
    </location>
</feature>
<feature type="compositionally biased region" description="Polar residues" evidence="1">
    <location>
        <begin position="740"/>
        <end position="751"/>
    </location>
</feature>
<feature type="region of interest" description="Disordered" evidence="1">
    <location>
        <begin position="1256"/>
        <end position="1311"/>
    </location>
</feature>
<feature type="compositionally biased region" description="Polar residues" evidence="1">
    <location>
        <begin position="1097"/>
        <end position="1108"/>
    </location>
</feature>
<feature type="compositionally biased region" description="Polar residues" evidence="1">
    <location>
        <begin position="1271"/>
        <end position="1282"/>
    </location>
</feature>
<feature type="compositionally biased region" description="Pro residues" evidence="1">
    <location>
        <begin position="320"/>
        <end position="333"/>
    </location>
</feature>
<accession>A0A3N4K4U3</accession>
<reference evidence="2 3" key="1">
    <citation type="journal article" date="2018" name="Nat. Ecol. Evol.">
        <title>Pezizomycetes genomes reveal the molecular basis of ectomycorrhizal truffle lifestyle.</title>
        <authorList>
            <person name="Murat C."/>
            <person name="Payen T."/>
            <person name="Noel B."/>
            <person name="Kuo A."/>
            <person name="Morin E."/>
            <person name="Chen J."/>
            <person name="Kohler A."/>
            <person name="Krizsan K."/>
            <person name="Balestrini R."/>
            <person name="Da Silva C."/>
            <person name="Montanini B."/>
            <person name="Hainaut M."/>
            <person name="Levati E."/>
            <person name="Barry K.W."/>
            <person name="Belfiori B."/>
            <person name="Cichocki N."/>
            <person name="Clum A."/>
            <person name="Dockter R.B."/>
            <person name="Fauchery L."/>
            <person name="Guy J."/>
            <person name="Iotti M."/>
            <person name="Le Tacon F."/>
            <person name="Lindquist E.A."/>
            <person name="Lipzen A."/>
            <person name="Malagnac F."/>
            <person name="Mello A."/>
            <person name="Molinier V."/>
            <person name="Miyauchi S."/>
            <person name="Poulain J."/>
            <person name="Riccioni C."/>
            <person name="Rubini A."/>
            <person name="Sitrit Y."/>
            <person name="Splivallo R."/>
            <person name="Traeger S."/>
            <person name="Wang M."/>
            <person name="Zifcakova L."/>
            <person name="Wipf D."/>
            <person name="Zambonelli A."/>
            <person name="Paolocci F."/>
            <person name="Nowrousian M."/>
            <person name="Ottonello S."/>
            <person name="Baldrian P."/>
            <person name="Spatafora J.W."/>
            <person name="Henrissat B."/>
            <person name="Nagy L.G."/>
            <person name="Aury J.M."/>
            <person name="Wincker P."/>
            <person name="Grigoriev I.V."/>
            <person name="Bonfante P."/>
            <person name="Martin F.M."/>
        </authorList>
    </citation>
    <scope>NUCLEOTIDE SEQUENCE [LARGE SCALE GENOMIC DNA]</scope>
    <source>
        <strain evidence="2 3">120613-1</strain>
    </source>
</reference>
<feature type="compositionally biased region" description="Polar residues" evidence="1">
    <location>
        <begin position="929"/>
        <end position="945"/>
    </location>
</feature>
<feature type="compositionally biased region" description="Basic and acidic residues" evidence="1">
    <location>
        <begin position="153"/>
        <end position="162"/>
    </location>
</feature>
<feature type="compositionally biased region" description="Polar residues" evidence="1">
    <location>
        <begin position="247"/>
        <end position="256"/>
    </location>
</feature>
<dbReference type="Proteomes" id="UP000276215">
    <property type="component" value="Unassembled WGS sequence"/>
</dbReference>
<feature type="region of interest" description="Disordered" evidence="1">
    <location>
        <begin position="1095"/>
        <end position="1168"/>
    </location>
</feature>
<feature type="compositionally biased region" description="Polar residues" evidence="1">
    <location>
        <begin position="1138"/>
        <end position="1147"/>
    </location>
</feature>